<evidence type="ECO:0000256" key="1">
    <source>
        <dbReference type="SAM" id="MobiDB-lite"/>
    </source>
</evidence>
<evidence type="ECO:0000256" key="2">
    <source>
        <dbReference type="SAM" id="SignalP"/>
    </source>
</evidence>
<name>A0A2A9DSS7_9MICO</name>
<feature type="chain" id="PRO_5038446940" description="LPXTG-motif cell wall-anchored protein" evidence="2">
    <location>
        <begin position="35"/>
        <end position="253"/>
    </location>
</feature>
<dbReference type="Proteomes" id="UP000221369">
    <property type="component" value="Unassembled WGS sequence"/>
</dbReference>
<proteinExistence type="predicted"/>
<sequence>MTGRVFLKLRGVPAAVLATMLALVAMLAPASAAAEPTSGSQLALSLDGIVWESEPSSPLFSTTTLVPGDRLSATVFVRNDAHDGAQLSVVPEDIELHSLATHPFSSDLTLSVREPRESAQPLAFDELDSAVLYESRLDPGQVRELIVEVALPRSASTGGDANWDRASFALRVTLGGDFAVIPGGQADSDDGGIPGESSNASREARDAATDDVLPWTGGSAGLHRWALIAIGLGVAAAFVDRRLRALQSVRDRR</sequence>
<protein>
    <recommendedName>
        <fullName evidence="5">LPXTG-motif cell wall-anchored protein</fullName>
    </recommendedName>
</protein>
<dbReference type="AlphaFoldDB" id="A0A2A9DSS7"/>
<evidence type="ECO:0000313" key="3">
    <source>
        <dbReference type="EMBL" id="PFG29406.1"/>
    </source>
</evidence>
<feature type="region of interest" description="Disordered" evidence="1">
    <location>
        <begin position="183"/>
        <end position="208"/>
    </location>
</feature>
<accession>A0A2A9DSS7</accession>
<comment type="caution">
    <text evidence="3">The sequence shown here is derived from an EMBL/GenBank/DDBJ whole genome shotgun (WGS) entry which is preliminary data.</text>
</comment>
<feature type="signal peptide" evidence="2">
    <location>
        <begin position="1"/>
        <end position="34"/>
    </location>
</feature>
<evidence type="ECO:0008006" key="5">
    <source>
        <dbReference type="Google" id="ProtNLM"/>
    </source>
</evidence>
<evidence type="ECO:0000313" key="4">
    <source>
        <dbReference type="Proteomes" id="UP000221369"/>
    </source>
</evidence>
<keyword evidence="2" id="KW-0732">Signal</keyword>
<reference evidence="3 4" key="1">
    <citation type="submission" date="2017-10" db="EMBL/GenBank/DDBJ databases">
        <title>Sequencing the genomes of 1000 actinobacteria strains.</title>
        <authorList>
            <person name="Klenk H.-P."/>
        </authorList>
    </citation>
    <scope>NUCLEOTIDE SEQUENCE [LARGE SCALE GENOMIC DNA]</scope>
    <source>
        <strain evidence="3 4">DSM 21798</strain>
    </source>
</reference>
<organism evidence="3 4">
    <name type="scientific">Paramicrobacterium agarici</name>
    <dbReference type="NCBI Taxonomy" id="630514"/>
    <lineage>
        <taxon>Bacteria</taxon>
        <taxon>Bacillati</taxon>
        <taxon>Actinomycetota</taxon>
        <taxon>Actinomycetes</taxon>
        <taxon>Micrococcales</taxon>
        <taxon>Microbacteriaceae</taxon>
        <taxon>Paramicrobacterium</taxon>
    </lineage>
</organism>
<keyword evidence="4" id="KW-1185">Reference proteome</keyword>
<dbReference type="RefSeq" id="WP_098405993.1">
    <property type="nucleotide sequence ID" value="NZ_PDJE01000001.1"/>
</dbReference>
<gene>
    <name evidence="3" type="ORF">ATJ78_0311</name>
</gene>
<dbReference type="EMBL" id="PDJE01000001">
    <property type="protein sequence ID" value="PFG29406.1"/>
    <property type="molecule type" value="Genomic_DNA"/>
</dbReference>